<feature type="compositionally biased region" description="Basic residues" evidence="8">
    <location>
        <begin position="304"/>
        <end position="315"/>
    </location>
</feature>
<evidence type="ECO:0000256" key="3">
    <source>
        <dbReference type="ARBA" id="ARBA00022737"/>
    </source>
</evidence>
<dbReference type="AlphaFoldDB" id="A0AAD2H2Z3"/>
<dbReference type="SMART" id="SM00355">
    <property type="entry name" value="ZnF_C2H2"/>
    <property type="match status" value="2"/>
</dbReference>
<feature type="region of interest" description="Disordered" evidence="8">
    <location>
        <begin position="255"/>
        <end position="285"/>
    </location>
</feature>
<protein>
    <recommendedName>
        <fullName evidence="9">C2H2-type domain-containing protein</fullName>
    </recommendedName>
</protein>
<dbReference type="GO" id="GO:0008270">
    <property type="term" value="F:zinc ion binding"/>
    <property type="evidence" value="ECO:0007669"/>
    <property type="project" value="UniProtKB-KW"/>
</dbReference>
<dbReference type="PROSITE" id="PS00028">
    <property type="entry name" value="ZINC_FINGER_C2H2_1"/>
    <property type="match status" value="2"/>
</dbReference>
<dbReference type="PANTHER" id="PTHR16515:SF49">
    <property type="entry name" value="GASTRULA ZINC FINGER PROTEIN XLCGF49.1-LIKE-RELATED"/>
    <property type="match status" value="1"/>
</dbReference>
<keyword evidence="3" id="KW-0677">Repeat</keyword>
<dbReference type="PROSITE" id="PS50157">
    <property type="entry name" value="ZINC_FINGER_C2H2_2"/>
    <property type="match status" value="2"/>
</dbReference>
<feature type="domain" description="C2H2-type" evidence="9">
    <location>
        <begin position="536"/>
        <end position="560"/>
    </location>
</feature>
<evidence type="ECO:0000259" key="9">
    <source>
        <dbReference type="PROSITE" id="PS50157"/>
    </source>
</evidence>
<evidence type="ECO:0000313" key="11">
    <source>
        <dbReference type="Proteomes" id="UP001295794"/>
    </source>
</evidence>
<dbReference type="InterPro" id="IPR013087">
    <property type="entry name" value="Znf_C2H2_type"/>
</dbReference>
<feature type="compositionally biased region" description="Low complexity" evidence="8">
    <location>
        <begin position="260"/>
        <end position="284"/>
    </location>
</feature>
<dbReference type="Proteomes" id="UP001295794">
    <property type="component" value="Unassembled WGS sequence"/>
</dbReference>
<evidence type="ECO:0000256" key="1">
    <source>
        <dbReference type="ARBA" id="ARBA00004123"/>
    </source>
</evidence>
<reference evidence="10" key="1">
    <citation type="submission" date="2023-11" db="EMBL/GenBank/DDBJ databases">
        <authorList>
            <person name="De Vega J J."/>
            <person name="De Vega J J."/>
        </authorList>
    </citation>
    <scope>NUCLEOTIDE SEQUENCE</scope>
</reference>
<keyword evidence="2" id="KW-0479">Metal-binding</keyword>
<accession>A0AAD2H2Z3</accession>
<feature type="region of interest" description="Disordered" evidence="8">
    <location>
        <begin position="304"/>
        <end position="375"/>
    </location>
</feature>
<dbReference type="PANTHER" id="PTHR16515">
    <property type="entry name" value="PR DOMAIN ZINC FINGER PROTEIN"/>
    <property type="match status" value="1"/>
</dbReference>
<keyword evidence="11" id="KW-1185">Reference proteome</keyword>
<proteinExistence type="predicted"/>
<dbReference type="EMBL" id="CAVNYO010000138">
    <property type="protein sequence ID" value="CAK5268266.1"/>
    <property type="molecule type" value="Genomic_DNA"/>
</dbReference>
<feature type="compositionally biased region" description="Low complexity" evidence="8">
    <location>
        <begin position="343"/>
        <end position="370"/>
    </location>
</feature>
<dbReference type="SUPFAM" id="SSF57667">
    <property type="entry name" value="beta-beta-alpha zinc fingers"/>
    <property type="match status" value="1"/>
</dbReference>
<evidence type="ECO:0000256" key="5">
    <source>
        <dbReference type="ARBA" id="ARBA00022833"/>
    </source>
</evidence>
<evidence type="ECO:0000256" key="4">
    <source>
        <dbReference type="ARBA" id="ARBA00022771"/>
    </source>
</evidence>
<sequence length="560" mass="60398">MLISTAQLTQPVVTLHPMALPLPRSECIEITEDDPLESNLWFPAQDDPQPFELSSEQSFAHAENSSCDKHLSINMEDAWRTAPTLSITNAEPDYSNFNKYCFRNPSSGASSPISPMSPASTYSSVFPEDFPSDNESRYKQGFSSYPPSPVTPSLLLSGFRDLELNQSYAGDQVIIQDDLADHGRARSYSSSGNAVAPGETWGADNGLVRGRAASFSGPFVSAGTSSESYPVHVEQFPPSLSIEISSMDPAQELGTSVAWGSPSFSPSESSDGGFSPGSSSPLSEWMFPAGERSMQTQFLAVPGMHRRSSTRHNRRHSDTTSLGVPEVDAGFGRGRGIHRVTQSVSGPHRSASSASSVSSYASSRDPSPVSFDYPSPSEALVPGLSFDFSDPHTDNECETVGNVSSLARRKTFTTIRNSSEVLSVDPHLVQHGTTRSRNRDSSLGVFRAASSSTASESIDGQTVGGSQSEFQVVTAPPSPGRKFKKEVASTKIRSASAARRMNKAVFNCTVPGCPSTFTARHNLKNHMNSHQNNRPFVCPGCSFSFTTQGVMNRHVKKCRH</sequence>
<evidence type="ECO:0000313" key="10">
    <source>
        <dbReference type="EMBL" id="CAK5268266.1"/>
    </source>
</evidence>
<gene>
    <name evidence="10" type="ORF">MYCIT1_LOCUS11385</name>
</gene>
<dbReference type="InterPro" id="IPR036236">
    <property type="entry name" value="Znf_C2H2_sf"/>
</dbReference>
<evidence type="ECO:0000256" key="7">
    <source>
        <dbReference type="PROSITE-ProRule" id="PRU00042"/>
    </source>
</evidence>
<dbReference type="GO" id="GO:0010468">
    <property type="term" value="P:regulation of gene expression"/>
    <property type="evidence" value="ECO:0007669"/>
    <property type="project" value="TreeGrafter"/>
</dbReference>
<feature type="domain" description="C2H2-type" evidence="9">
    <location>
        <begin position="506"/>
        <end position="535"/>
    </location>
</feature>
<organism evidence="10 11">
    <name type="scientific">Mycena citricolor</name>
    <dbReference type="NCBI Taxonomy" id="2018698"/>
    <lineage>
        <taxon>Eukaryota</taxon>
        <taxon>Fungi</taxon>
        <taxon>Dikarya</taxon>
        <taxon>Basidiomycota</taxon>
        <taxon>Agaricomycotina</taxon>
        <taxon>Agaricomycetes</taxon>
        <taxon>Agaricomycetidae</taxon>
        <taxon>Agaricales</taxon>
        <taxon>Marasmiineae</taxon>
        <taxon>Mycenaceae</taxon>
        <taxon>Mycena</taxon>
    </lineage>
</organism>
<name>A0AAD2H2Z3_9AGAR</name>
<dbReference type="GO" id="GO:0005634">
    <property type="term" value="C:nucleus"/>
    <property type="evidence" value="ECO:0007669"/>
    <property type="project" value="UniProtKB-SubCell"/>
</dbReference>
<keyword evidence="5" id="KW-0862">Zinc</keyword>
<keyword evidence="6" id="KW-0539">Nucleus</keyword>
<keyword evidence="4 7" id="KW-0863">Zinc-finger</keyword>
<dbReference type="Gene3D" id="3.30.160.60">
    <property type="entry name" value="Classic Zinc Finger"/>
    <property type="match status" value="2"/>
</dbReference>
<comment type="caution">
    <text evidence="10">The sequence shown here is derived from an EMBL/GenBank/DDBJ whole genome shotgun (WGS) entry which is preliminary data.</text>
</comment>
<evidence type="ECO:0000256" key="2">
    <source>
        <dbReference type="ARBA" id="ARBA00022723"/>
    </source>
</evidence>
<comment type="subcellular location">
    <subcellularLocation>
        <location evidence="1">Nucleus</location>
    </subcellularLocation>
</comment>
<dbReference type="InterPro" id="IPR050331">
    <property type="entry name" value="Zinc_finger"/>
</dbReference>
<evidence type="ECO:0000256" key="6">
    <source>
        <dbReference type="ARBA" id="ARBA00023242"/>
    </source>
</evidence>
<evidence type="ECO:0000256" key="8">
    <source>
        <dbReference type="SAM" id="MobiDB-lite"/>
    </source>
</evidence>